<protein>
    <submittedName>
        <fullName evidence="1">Uncharacterized protein</fullName>
    </submittedName>
</protein>
<sequence length="39" mass="4762">MRETKQKSRVVERKHHILILYLLTYAVLLKLNNNKRLDI</sequence>
<name>D4N4L9_9CAUD</name>
<dbReference type="Proteomes" id="UP000001704">
    <property type="component" value="Segment"/>
</dbReference>
<dbReference type="KEGG" id="vg:26041831"/>
<dbReference type="GeneID" id="26041831"/>
<evidence type="ECO:0000313" key="2">
    <source>
        <dbReference type="Proteomes" id="UP000001704"/>
    </source>
</evidence>
<organism evidence="1 2">
    <name type="scientific">Leuconostoc phage 1-A4</name>
    <dbReference type="NCBI Taxonomy" id="745088"/>
    <lineage>
        <taxon>Viruses</taxon>
        <taxon>Duplodnaviria</taxon>
        <taxon>Heunggongvirae</taxon>
        <taxon>Uroviricota</taxon>
        <taxon>Caudoviricetes</taxon>
        <taxon>Mccleskeyvirinae</taxon>
        <taxon>Unaquatrovirus</taxon>
        <taxon>Unaquatrovirus uv1A4</taxon>
    </lineage>
</organism>
<reference evidence="1 2" key="1">
    <citation type="journal article" date="2010" name="Appl. Environ. Microbiol.">
        <title>Sequence analysis of Leuconostoc mesenteroides bacteriophage Phi1-A4 isolated from an industrial vegetable fermentation.</title>
        <authorList>
            <person name="Lu Z."/>
            <person name="Altermann E."/>
            <person name="Breidt F."/>
            <person name="Kozyavkin S."/>
        </authorList>
    </citation>
    <scope>NUCLEOTIDE SEQUENCE [LARGE SCALE GENOMIC DNA]</scope>
</reference>
<evidence type="ECO:0000313" key="1">
    <source>
        <dbReference type="EMBL" id="ADD71769.1"/>
    </source>
</evidence>
<gene>
    <name evidence="1" type="ORF">LM1A4_046</name>
</gene>
<proteinExistence type="predicted"/>
<keyword evidence="2" id="KW-1185">Reference proteome</keyword>
<dbReference type="EMBL" id="GQ451696">
    <property type="protein sequence ID" value="ADD71769.1"/>
    <property type="molecule type" value="Genomic_DNA"/>
</dbReference>
<dbReference type="RefSeq" id="YP_009168376.1">
    <property type="nucleotide sequence ID" value="NC_027987.1"/>
</dbReference>
<accession>D4N4L9</accession>